<feature type="compositionally biased region" description="Acidic residues" evidence="1">
    <location>
        <begin position="917"/>
        <end position="926"/>
    </location>
</feature>
<feature type="compositionally biased region" description="Basic and acidic residues" evidence="1">
    <location>
        <begin position="1066"/>
        <end position="1078"/>
    </location>
</feature>
<feature type="region of interest" description="Disordered" evidence="1">
    <location>
        <begin position="917"/>
        <end position="950"/>
    </location>
</feature>
<reference evidence="2" key="1">
    <citation type="journal article" date="2020" name="Stud. Mycol.">
        <title>101 Dothideomycetes genomes: a test case for predicting lifestyles and emergence of pathogens.</title>
        <authorList>
            <person name="Haridas S."/>
            <person name="Albert R."/>
            <person name="Binder M."/>
            <person name="Bloem J."/>
            <person name="Labutti K."/>
            <person name="Salamov A."/>
            <person name="Andreopoulos B."/>
            <person name="Baker S."/>
            <person name="Barry K."/>
            <person name="Bills G."/>
            <person name="Bluhm B."/>
            <person name="Cannon C."/>
            <person name="Castanera R."/>
            <person name="Culley D."/>
            <person name="Daum C."/>
            <person name="Ezra D."/>
            <person name="Gonzalez J."/>
            <person name="Henrissat B."/>
            <person name="Kuo A."/>
            <person name="Liang C."/>
            <person name="Lipzen A."/>
            <person name="Lutzoni F."/>
            <person name="Magnuson J."/>
            <person name="Mondo S."/>
            <person name="Nolan M."/>
            <person name="Ohm R."/>
            <person name="Pangilinan J."/>
            <person name="Park H.-J."/>
            <person name="Ramirez L."/>
            <person name="Alfaro M."/>
            <person name="Sun H."/>
            <person name="Tritt A."/>
            <person name="Yoshinaga Y."/>
            <person name="Zwiers L.-H."/>
            <person name="Turgeon B."/>
            <person name="Goodwin S."/>
            <person name="Spatafora J."/>
            <person name="Crous P."/>
            <person name="Grigoriev I."/>
        </authorList>
    </citation>
    <scope>NUCLEOTIDE SEQUENCE</scope>
    <source>
        <strain evidence="2">CBS 627.86</strain>
    </source>
</reference>
<feature type="region of interest" description="Disordered" evidence="1">
    <location>
        <begin position="763"/>
        <end position="853"/>
    </location>
</feature>
<evidence type="ECO:0000313" key="3">
    <source>
        <dbReference type="Proteomes" id="UP000799770"/>
    </source>
</evidence>
<accession>A0A6A5ZJB0</accession>
<feature type="non-terminal residue" evidence="2">
    <location>
        <position position="1"/>
    </location>
</feature>
<feature type="non-terminal residue" evidence="2">
    <location>
        <position position="1089"/>
    </location>
</feature>
<feature type="compositionally biased region" description="Basic and acidic residues" evidence="1">
    <location>
        <begin position="154"/>
        <end position="163"/>
    </location>
</feature>
<feature type="compositionally biased region" description="Polar residues" evidence="1">
    <location>
        <begin position="517"/>
        <end position="528"/>
    </location>
</feature>
<feature type="compositionally biased region" description="Basic and acidic residues" evidence="1">
    <location>
        <begin position="882"/>
        <end position="891"/>
    </location>
</feature>
<feature type="compositionally biased region" description="Low complexity" evidence="1">
    <location>
        <begin position="329"/>
        <end position="341"/>
    </location>
</feature>
<feature type="region of interest" description="Disordered" evidence="1">
    <location>
        <begin position="593"/>
        <end position="661"/>
    </location>
</feature>
<proteinExistence type="predicted"/>
<dbReference type="AlphaFoldDB" id="A0A6A5ZJB0"/>
<dbReference type="EMBL" id="ML977315">
    <property type="protein sequence ID" value="KAF2119720.1"/>
    <property type="molecule type" value="Genomic_DNA"/>
</dbReference>
<name>A0A6A5ZJB0_9PLEO</name>
<dbReference type="OrthoDB" id="3870679at2759"/>
<feature type="compositionally biased region" description="Basic residues" evidence="1">
    <location>
        <begin position="1034"/>
        <end position="1044"/>
    </location>
</feature>
<feature type="region of interest" description="Disordered" evidence="1">
    <location>
        <begin position="978"/>
        <end position="1044"/>
    </location>
</feature>
<feature type="compositionally biased region" description="Polar residues" evidence="1">
    <location>
        <begin position="165"/>
        <end position="176"/>
    </location>
</feature>
<feature type="compositionally biased region" description="Polar residues" evidence="1">
    <location>
        <begin position="374"/>
        <end position="384"/>
    </location>
</feature>
<feature type="compositionally biased region" description="Polar residues" evidence="1">
    <location>
        <begin position="52"/>
        <end position="62"/>
    </location>
</feature>
<keyword evidence="3" id="KW-1185">Reference proteome</keyword>
<evidence type="ECO:0000313" key="2">
    <source>
        <dbReference type="EMBL" id="KAF2119720.1"/>
    </source>
</evidence>
<feature type="region of interest" description="Disordered" evidence="1">
    <location>
        <begin position="47"/>
        <end position="388"/>
    </location>
</feature>
<protein>
    <submittedName>
        <fullName evidence="2">Uncharacterized protein</fullName>
    </submittedName>
</protein>
<sequence>PAAYALLESSFKDVSQLKAHKQLPRRSNDFRNFAPVAEPLKHDVAYLEDDNSSVTPSTQITPLASPGALNGTETGLPPTPPSNSEDEKPPTTSFSPPPRADGVVLSLMARKSSLGTPVNQRSPPTPDPSPPRTTESMTLPERPNLFAYPSSRAESFKTAREEQLSSEAGDSRTNTPLAERLNAKEDRGLGLAFERDESDATPTNRVQNTYFENQNEQMAADREPLREESVPNREWDTNLMRNVTVRRRRKPLSPHKDPHTNSNSTTEAHLATGSSLRRSSSLRDRVEASKSSPHTPSIDNFAQSIGWPSEAQETPSSVRHDTDSKRHSVSSMTSTVVEVMVIPSPPQRQRTLRHTGRNLALRRDTDSFTDRSSHTGSNRNSMNSDDIPLHRLVHKRASISERRKRISSESDTLGFDYAASPLSVRKRGQQYTGYTSAHQESVRNVLQPAAELINRSGSLSRPHAPERSFHKRIASAPEPTRRLKGTYEPRTFLELSPPESPKEQPTTALIPPRIERTSPSTPGYQSHDASPVSPKLRSRKRSIDAIKSPLNVNKSLPELPAVSTPTPETQRPAPVKEDELLADIRPAVTLVGTSNEQQEEQKPHHNQANSPPETLPKRRTSSDSVPVVRRGSLTIRGRSEERRRSSTSQDRTSTSRDTLELPRRSHEWYGMHSDDHRRISLDRSTIRTEEHAMARHLFAQTTPFSQFSDTPIEVSEATAVSIYPHNNHSLLVVQQVARSSTLPLDESHSTFRMNEQPTIELSSLKVPSSPPNLEVAPDEGKQLDQPTFTVEPSTPPMQISLPVPGVVDSPLKNPRQAPEPPVIKFIPPTPADELDRQLVPGPPKRSDSHPQRRLSLVQRARRYSDNLISPLLARASSTRGRYVSDPHEHPRVPSVNDEESNLHPFWRPRGFWDGFDDSDSESDDDILPQGGDTSEVEVSAPAPPPRKMSVLGRRLTNGFKGPSGFLIGNSLGVERAGSNRRRHVVDLPARRSRKAPKILIQPPTLPLRTRSPRIEKRNSGSSMRSSGSYERSARNSRRASWRKGKTIPGLGVQVQYIGLSGVKEHFKEKKAEKRRNEIRQSIGSRYYVE</sequence>
<dbReference type="Proteomes" id="UP000799770">
    <property type="component" value="Unassembled WGS sequence"/>
</dbReference>
<feature type="region of interest" description="Disordered" evidence="1">
    <location>
        <begin position="456"/>
        <end position="579"/>
    </location>
</feature>
<feature type="compositionally biased region" description="Polar residues" evidence="1">
    <location>
        <begin position="289"/>
        <end position="303"/>
    </location>
</feature>
<feature type="compositionally biased region" description="Basic and acidic residues" evidence="1">
    <location>
        <begin position="361"/>
        <end position="373"/>
    </location>
</feature>
<feature type="compositionally biased region" description="Polar residues" evidence="1">
    <location>
        <begin position="200"/>
        <end position="217"/>
    </location>
</feature>
<evidence type="ECO:0000256" key="1">
    <source>
        <dbReference type="SAM" id="MobiDB-lite"/>
    </source>
</evidence>
<gene>
    <name evidence="2" type="ORF">BDV96DRAFT_474364</name>
</gene>
<feature type="region of interest" description="Disordered" evidence="1">
    <location>
        <begin position="1066"/>
        <end position="1089"/>
    </location>
</feature>
<feature type="compositionally biased region" description="Basic residues" evidence="1">
    <location>
        <begin position="244"/>
        <end position="253"/>
    </location>
</feature>
<feature type="region of interest" description="Disordered" evidence="1">
    <location>
        <begin position="877"/>
        <end position="900"/>
    </location>
</feature>
<organism evidence="2 3">
    <name type="scientific">Lophiotrema nucula</name>
    <dbReference type="NCBI Taxonomy" id="690887"/>
    <lineage>
        <taxon>Eukaryota</taxon>
        <taxon>Fungi</taxon>
        <taxon>Dikarya</taxon>
        <taxon>Ascomycota</taxon>
        <taxon>Pezizomycotina</taxon>
        <taxon>Dothideomycetes</taxon>
        <taxon>Pleosporomycetidae</taxon>
        <taxon>Pleosporales</taxon>
        <taxon>Lophiotremataceae</taxon>
        <taxon>Lophiotrema</taxon>
    </lineage>
</organism>
<feature type="compositionally biased region" description="Basic and acidic residues" evidence="1">
    <location>
        <begin position="219"/>
        <end position="236"/>
    </location>
</feature>
<feature type="compositionally biased region" description="Low complexity" evidence="1">
    <location>
        <begin position="1019"/>
        <end position="1030"/>
    </location>
</feature>